<dbReference type="OrthoDB" id="2246127at2759"/>
<dbReference type="EMBL" id="KI925464">
    <property type="protein sequence ID" value="ETW76444.1"/>
    <property type="molecule type" value="Genomic_DNA"/>
</dbReference>
<sequence length="1037" mass="115434">MPPTAYTLGADLITPVDKGAISSMSHSLAQWLVDPLYPPSAPLPCGSMPIPEQFIPHHNLYTGMPHLCQHRDTGENTTWYPWPNKVVCVLDILRNLPRSLFSNSQIEIIAWAMFNLGISNLPSTSGLKETVNTLQECYAWLTRSLKHEFSNPRVGPHLCAYPEDSGKLLEEAWQGDRWRHDLNSSLTTPMIQMGAQDFYLFEPTKLDDGRVILPTHWFFRTEVDGGRTTKLFFAEACRLEAVILEGSPSGYVAHEYDRFIVDARHLMFAFPTLVDMFHMDNLPDPCVMLGLIKLSGLGMHPWTYTKDPAQGNDWCIKGKGHRVLKWNKHNSFLWTPAGLPCYLAQKQYNMHFLSTSNIAPLLEMMDGVVTQLEDAQQEGIWAWDVAAQEYSKFACHIGLRGKFFCHACWVKGKDADDELAAPMMISSMANDAGENALNEIHCDSLGNSSADGDSQDGNSTSGLSTKSAANADSPELAAPAIVQSVGSTLSTLEGQAGAILDHPLTKKKGRALKTLQQLCDRARHSLRPMVMRDKEDTQWKLRSIFDTSRRVGSMSQAAKMQMAFGVKDTYQEVYTDKIHVVARKVTGSMAVRQKAIDDLVKSFPPVVSSPVWRIKNLDPHLDTPVEILHKALLATCLESLDMSGLGCSRFVGQTLVQYAGSLTGRDFRVITQVTPFVLYNLADSDCYEAWLALFHLIPLVWQPSIKNKTAHLDELECRIEHFLLCTVKWTPCWFDKLKFHIVRHLVYHICRFGLAILFATKLFESFNTVIRAQSIHSNRHAPSKNIAVGFAYGNWVRHIMSGGVFQLCLIVRSSRQTIREGDLELVCQGPLPNGSRTWRMAGPDALALMRASDVRLNFMAKQLGLLDDAELGIPGMFSATMNVCTHCVDLMMPLGIVQHDATPLQRWGALQTSVQAPHSVQNPQLHLFLTCASVNLIDGQRADAGTWVLSTHKLGGGPELARVSRIKEIIQVCGTEAQLEGRVNGVLVQWYTNVGTSAIYKLPILKAAGWELLSIEALLYAVNMQHDCASHKCDTSA</sequence>
<dbReference type="InParanoid" id="W4JSL1"/>
<feature type="region of interest" description="Disordered" evidence="1">
    <location>
        <begin position="443"/>
        <end position="471"/>
    </location>
</feature>
<dbReference type="GeneID" id="20668514"/>
<evidence type="ECO:0000313" key="2">
    <source>
        <dbReference type="EMBL" id="ETW76444.1"/>
    </source>
</evidence>
<reference evidence="2 3" key="1">
    <citation type="journal article" date="2012" name="New Phytol.">
        <title>Insight into trade-off between wood decay and parasitism from the genome of a fungal forest pathogen.</title>
        <authorList>
            <person name="Olson A."/>
            <person name="Aerts A."/>
            <person name="Asiegbu F."/>
            <person name="Belbahri L."/>
            <person name="Bouzid O."/>
            <person name="Broberg A."/>
            <person name="Canback B."/>
            <person name="Coutinho P.M."/>
            <person name="Cullen D."/>
            <person name="Dalman K."/>
            <person name="Deflorio G."/>
            <person name="van Diepen L.T."/>
            <person name="Dunand C."/>
            <person name="Duplessis S."/>
            <person name="Durling M."/>
            <person name="Gonthier P."/>
            <person name="Grimwood J."/>
            <person name="Fossdal C.G."/>
            <person name="Hansson D."/>
            <person name="Henrissat B."/>
            <person name="Hietala A."/>
            <person name="Himmelstrand K."/>
            <person name="Hoffmeister D."/>
            <person name="Hogberg N."/>
            <person name="James T.Y."/>
            <person name="Karlsson M."/>
            <person name="Kohler A."/>
            <person name="Kues U."/>
            <person name="Lee Y.H."/>
            <person name="Lin Y.C."/>
            <person name="Lind M."/>
            <person name="Lindquist E."/>
            <person name="Lombard V."/>
            <person name="Lucas S."/>
            <person name="Lunden K."/>
            <person name="Morin E."/>
            <person name="Murat C."/>
            <person name="Park J."/>
            <person name="Raffaello T."/>
            <person name="Rouze P."/>
            <person name="Salamov A."/>
            <person name="Schmutz J."/>
            <person name="Solheim H."/>
            <person name="Stahlberg J."/>
            <person name="Velez H."/>
            <person name="de Vries R.P."/>
            <person name="Wiebenga A."/>
            <person name="Woodward S."/>
            <person name="Yakovlev I."/>
            <person name="Garbelotto M."/>
            <person name="Martin F."/>
            <person name="Grigoriev I.V."/>
            <person name="Stenlid J."/>
        </authorList>
    </citation>
    <scope>NUCLEOTIDE SEQUENCE [LARGE SCALE GENOMIC DNA]</scope>
    <source>
        <strain evidence="2 3">TC 32-1</strain>
    </source>
</reference>
<dbReference type="AlphaFoldDB" id="W4JSL1"/>
<name>W4JSL1_HETIT</name>
<keyword evidence="3" id="KW-1185">Reference proteome</keyword>
<proteinExistence type="predicted"/>
<dbReference type="PANTHER" id="PTHR31912:SF34">
    <property type="entry name" value="NOTOCHORD-RELATED PROTEIN"/>
    <property type="match status" value="1"/>
</dbReference>
<protein>
    <submittedName>
        <fullName evidence="2">Uncharacterized protein</fullName>
    </submittedName>
</protein>
<dbReference type="PANTHER" id="PTHR31912">
    <property type="entry name" value="IP13529P"/>
    <property type="match status" value="1"/>
</dbReference>
<dbReference type="Proteomes" id="UP000030671">
    <property type="component" value="Unassembled WGS sequence"/>
</dbReference>
<dbReference type="eggNOG" id="ENOG502SBYH">
    <property type="taxonomic scope" value="Eukaryota"/>
</dbReference>
<feature type="compositionally biased region" description="Polar residues" evidence="1">
    <location>
        <begin position="445"/>
        <end position="470"/>
    </location>
</feature>
<gene>
    <name evidence="2" type="ORF">HETIRDRAFT_174525</name>
</gene>
<dbReference type="HOGENOM" id="CLU_004591_2_1_1"/>
<organism evidence="2 3">
    <name type="scientific">Heterobasidion irregulare (strain TC 32-1)</name>
    <dbReference type="NCBI Taxonomy" id="747525"/>
    <lineage>
        <taxon>Eukaryota</taxon>
        <taxon>Fungi</taxon>
        <taxon>Dikarya</taxon>
        <taxon>Basidiomycota</taxon>
        <taxon>Agaricomycotina</taxon>
        <taxon>Agaricomycetes</taxon>
        <taxon>Russulales</taxon>
        <taxon>Bondarzewiaceae</taxon>
        <taxon>Heterobasidion</taxon>
        <taxon>Heterobasidion annosum species complex</taxon>
    </lineage>
</organism>
<accession>W4JSL1</accession>
<evidence type="ECO:0000313" key="3">
    <source>
        <dbReference type="Proteomes" id="UP000030671"/>
    </source>
</evidence>
<dbReference type="KEGG" id="hir:HETIRDRAFT_174525"/>
<evidence type="ECO:0000256" key="1">
    <source>
        <dbReference type="SAM" id="MobiDB-lite"/>
    </source>
</evidence>
<dbReference type="RefSeq" id="XP_009551349.1">
    <property type="nucleotide sequence ID" value="XM_009553054.1"/>
</dbReference>